<evidence type="ECO:0000259" key="3">
    <source>
        <dbReference type="PROSITE" id="PS51295"/>
    </source>
</evidence>
<dbReference type="InterPro" id="IPR035920">
    <property type="entry name" value="YhbY-like_sf"/>
</dbReference>
<dbReference type="SUPFAM" id="SSF75471">
    <property type="entry name" value="YhbY-like"/>
    <property type="match status" value="1"/>
</dbReference>
<dbReference type="PANTHER" id="PTHR40065">
    <property type="entry name" value="RNA-BINDING PROTEIN YHBY"/>
    <property type="match status" value="1"/>
</dbReference>
<dbReference type="InterPro" id="IPR001890">
    <property type="entry name" value="RNA-binding_CRM"/>
</dbReference>
<name>A0ABD5X861_9EURY</name>
<comment type="caution">
    <text evidence="4">The sequence shown here is derived from an EMBL/GenBank/DDBJ whole genome shotgun (WGS) entry which is preliminary data.</text>
</comment>
<organism evidence="4 5">
    <name type="scientific">Halovenus rubra</name>
    <dbReference type="NCBI Taxonomy" id="869890"/>
    <lineage>
        <taxon>Archaea</taxon>
        <taxon>Methanobacteriati</taxon>
        <taxon>Methanobacteriota</taxon>
        <taxon>Stenosarchaea group</taxon>
        <taxon>Halobacteria</taxon>
        <taxon>Halobacteriales</taxon>
        <taxon>Haloarculaceae</taxon>
        <taxon>Halovenus</taxon>
    </lineage>
</organism>
<dbReference type="SMART" id="SM01103">
    <property type="entry name" value="CRS1_YhbY"/>
    <property type="match status" value="1"/>
</dbReference>
<dbReference type="RefSeq" id="WP_267637927.1">
    <property type="nucleotide sequence ID" value="NZ_JAODIY010000011.1"/>
</dbReference>
<sequence length="82" mass="9093">MSSDELREKMHSLDATLRVGKNGIESVAEELETQLDDRRFVKVKFHRASRAGTDTEELAQKLADRVGASGIETRGHTAVIAR</sequence>
<gene>
    <name evidence="4" type="ORF">ACFQJ7_15650</name>
</gene>
<dbReference type="AlphaFoldDB" id="A0ABD5X861"/>
<dbReference type="Gene3D" id="3.30.110.60">
    <property type="entry name" value="YhbY-like"/>
    <property type="match status" value="1"/>
</dbReference>
<reference evidence="4 5" key="1">
    <citation type="journal article" date="2014" name="Int. J. Syst. Evol. Microbiol.">
        <title>Complete genome sequence of Corynebacterium casei LMG S-19264T (=DSM 44701T), isolated from a smear-ripened cheese.</title>
        <authorList>
            <consortium name="US DOE Joint Genome Institute (JGI-PGF)"/>
            <person name="Walter F."/>
            <person name="Albersmeier A."/>
            <person name="Kalinowski J."/>
            <person name="Ruckert C."/>
        </authorList>
    </citation>
    <scope>NUCLEOTIDE SEQUENCE [LARGE SCALE GENOMIC DNA]</scope>
    <source>
        <strain evidence="4 5">CGMCC 4.7215</strain>
    </source>
</reference>
<evidence type="ECO:0000256" key="1">
    <source>
        <dbReference type="ARBA" id="ARBA00022884"/>
    </source>
</evidence>
<dbReference type="InterPro" id="IPR051925">
    <property type="entry name" value="RNA-binding_domain"/>
</dbReference>
<evidence type="ECO:0000313" key="5">
    <source>
        <dbReference type="Proteomes" id="UP001596414"/>
    </source>
</evidence>
<evidence type="ECO:0000313" key="4">
    <source>
        <dbReference type="EMBL" id="MFC7127433.1"/>
    </source>
</evidence>
<dbReference type="Pfam" id="PF01985">
    <property type="entry name" value="CRS1_YhbY"/>
    <property type="match status" value="1"/>
</dbReference>
<accession>A0ABD5X861</accession>
<evidence type="ECO:0000256" key="2">
    <source>
        <dbReference type="PROSITE-ProRule" id="PRU00626"/>
    </source>
</evidence>
<protein>
    <submittedName>
        <fullName evidence="4">YhbY family RNA-binding protein</fullName>
    </submittedName>
</protein>
<dbReference type="GO" id="GO:0003723">
    <property type="term" value="F:RNA binding"/>
    <property type="evidence" value="ECO:0007669"/>
    <property type="project" value="UniProtKB-UniRule"/>
</dbReference>
<dbReference type="EMBL" id="JBHSZQ010000050">
    <property type="protein sequence ID" value="MFC7127433.1"/>
    <property type="molecule type" value="Genomic_DNA"/>
</dbReference>
<keyword evidence="1 2" id="KW-0694">RNA-binding</keyword>
<dbReference type="PROSITE" id="PS51295">
    <property type="entry name" value="CRM"/>
    <property type="match status" value="1"/>
</dbReference>
<dbReference type="Proteomes" id="UP001596414">
    <property type="component" value="Unassembled WGS sequence"/>
</dbReference>
<feature type="domain" description="CRM" evidence="3">
    <location>
        <begin position="1"/>
        <end position="82"/>
    </location>
</feature>
<dbReference type="PANTHER" id="PTHR40065:SF3">
    <property type="entry name" value="RNA-BINDING PROTEIN YHBY"/>
    <property type="match status" value="1"/>
</dbReference>
<proteinExistence type="predicted"/>